<dbReference type="PANTHER" id="PTHR43393">
    <property type="entry name" value="CYTOKININ RIBOSIDE 5'-MONOPHOSPHATE PHOSPHORIBOHYDROLASE"/>
    <property type="match status" value="1"/>
</dbReference>
<name>A0A6G9KJ81_9ACTN</name>
<organism evidence="2">
    <name type="scientific">Streptomyces pathocidini</name>
    <dbReference type="NCBI Taxonomy" id="1650571"/>
    <lineage>
        <taxon>Bacteria</taxon>
        <taxon>Bacillati</taxon>
        <taxon>Actinomycetota</taxon>
        <taxon>Actinomycetes</taxon>
        <taxon>Kitasatosporales</taxon>
        <taxon>Streptomycetaceae</taxon>
        <taxon>Streptomyces</taxon>
    </lineage>
</organism>
<sequence>MEKWPDILIAVVGKGRNCPPPVYQLAHEVGGTVARLPDCLLVTGGLGGAMEAAARGAKENGGRVLSLLPGVSNRTTQPHTEVDIRLDTGLTANGRNIVLASVVNAMIAVPGSHGALQEMIVAVDAGKTVWAVGEHTTRLPGVEYLASSGELSARLHAFTAASTSDLG</sequence>
<evidence type="ECO:0000313" key="1">
    <source>
        <dbReference type="EMBL" id="MFI1962716.1"/>
    </source>
</evidence>
<dbReference type="Pfam" id="PF18306">
    <property type="entry name" value="LDcluster4"/>
    <property type="match status" value="1"/>
</dbReference>
<evidence type="ECO:0000313" key="2">
    <source>
        <dbReference type="EMBL" id="QIQ51170.1"/>
    </source>
</evidence>
<dbReference type="InterPro" id="IPR041164">
    <property type="entry name" value="LDcluster4"/>
</dbReference>
<dbReference type="GO" id="GO:0005829">
    <property type="term" value="C:cytosol"/>
    <property type="evidence" value="ECO:0007669"/>
    <property type="project" value="TreeGrafter"/>
</dbReference>
<dbReference type="PANTHER" id="PTHR43393:SF3">
    <property type="entry name" value="LYSINE DECARBOXYLASE-LIKE PROTEIN"/>
    <property type="match status" value="1"/>
</dbReference>
<dbReference type="Gene3D" id="3.40.50.450">
    <property type="match status" value="1"/>
</dbReference>
<dbReference type="InterPro" id="IPR052341">
    <property type="entry name" value="LOG_family_nucleotidases"/>
</dbReference>
<dbReference type="Proteomes" id="UP001611548">
    <property type="component" value="Unassembled WGS sequence"/>
</dbReference>
<evidence type="ECO:0000313" key="4">
    <source>
        <dbReference type="Proteomes" id="UP001611548"/>
    </source>
</evidence>
<evidence type="ECO:0000313" key="3">
    <source>
        <dbReference type="EMBL" id="QLM04718.1"/>
    </source>
</evidence>
<keyword evidence="4" id="KW-1185">Reference proteome</keyword>
<reference evidence="1 4" key="3">
    <citation type="submission" date="2024-10" db="EMBL/GenBank/DDBJ databases">
        <title>The Natural Products Discovery Center: Release of the First 8490 Sequenced Strains for Exploring Actinobacteria Biosynthetic Diversity.</title>
        <authorList>
            <person name="Kalkreuter E."/>
            <person name="Kautsar S.A."/>
            <person name="Yang D."/>
            <person name="Bader C.D."/>
            <person name="Teijaro C.N."/>
            <person name="Fluegel L."/>
            <person name="Davis C.M."/>
            <person name="Simpson J.R."/>
            <person name="Lauterbach L."/>
            <person name="Steele A.D."/>
            <person name="Gui C."/>
            <person name="Meng S."/>
            <person name="Li G."/>
            <person name="Viehrig K."/>
            <person name="Ye F."/>
            <person name="Su P."/>
            <person name="Kiefer A.F."/>
            <person name="Nichols A."/>
            <person name="Cepeda A.J."/>
            <person name="Yan W."/>
            <person name="Fan B."/>
            <person name="Jiang Y."/>
            <person name="Adhikari A."/>
            <person name="Zheng C.-J."/>
            <person name="Schuster L."/>
            <person name="Cowan T.M."/>
            <person name="Smanski M.J."/>
            <person name="Chevrette M.G."/>
            <person name="De Carvalho L.P.S."/>
            <person name="Shen B."/>
        </authorList>
    </citation>
    <scope>NUCLEOTIDE SEQUENCE [LARGE SCALE GENOMIC DNA]</scope>
    <source>
        <strain evidence="1 4">NPDC020327</strain>
    </source>
</reference>
<dbReference type="SUPFAM" id="SSF102405">
    <property type="entry name" value="MCP/YpsA-like"/>
    <property type="match status" value="1"/>
</dbReference>
<protein>
    <submittedName>
        <fullName evidence="3">8-AzgD</fullName>
    </submittedName>
    <submittedName>
        <fullName evidence="1">LOG family protein</fullName>
    </submittedName>
    <submittedName>
        <fullName evidence="2">PtnC</fullName>
    </submittedName>
</protein>
<accession>A0A6G9KJ81</accession>
<dbReference type="EMBL" id="MN707952">
    <property type="protein sequence ID" value="QIQ51170.1"/>
    <property type="molecule type" value="Genomic_DNA"/>
</dbReference>
<proteinExistence type="predicted"/>
<gene>
    <name evidence="2" type="primary">ptnC</name>
    <name evidence="1" type="ORF">ACH429_00980</name>
</gene>
<dbReference type="RefSeq" id="WP_107098268.1">
    <property type="nucleotide sequence ID" value="NZ_JBIRWE010000001.1"/>
</dbReference>
<reference evidence="2" key="1">
    <citation type="submission" date="2019-11" db="EMBL/GenBank/DDBJ databases">
        <title>Nitric oxide as a source for bacterial triazole biosynthesis.</title>
        <authorList>
            <person name="Du Y.-L."/>
        </authorList>
    </citation>
    <scope>NUCLEOTIDE SEQUENCE</scope>
    <source>
        <strain evidence="2">ATCC 14510</strain>
    </source>
</reference>
<dbReference type="AlphaFoldDB" id="A0A6G9KJ81"/>
<reference evidence="3" key="2">
    <citation type="submission" date="2020-05" db="EMBL/GenBank/DDBJ databases">
        <authorList>
            <person name="Huang W."/>
        </authorList>
    </citation>
    <scope>NUCLEOTIDE SEQUENCE</scope>
    <source>
        <strain evidence="3">CGMCC4.1633</strain>
    </source>
</reference>
<dbReference type="EMBL" id="JBIRWE010000001">
    <property type="protein sequence ID" value="MFI1962716.1"/>
    <property type="molecule type" value="Genomic_DNA"/>
</dbReference>
<dbReference type="EMBL" id="MT543149">
    <property type="protein sequence ID" value="QLM04718.1"/>
    <property type="molecule type" value="Genomic_DNA"/>
</dbReference>